<protein>
    <recommendedName>
        <fullName evidence="3">Lipoprotein</fullName>
    </recommendedName>
</protein>
<reference evidence="2" key="1">
    <citation type="journal article" date="2019" name="Int. J. Syst. Evol. Microbiol.">
        <title>The Global Catalogue of Microorganisms (GCM) 10K type strain sequencing project: providing services to taxonomists for standard genome sequencing and annotation.</title>
        <authorList>
            <consortium name="The Broad Institute Genomics Platform"/>
            <consortium name="The Broad Institute Genome Sequencing Center for Infectious Disease"/>
            <person name="Wu L."/>
            <person name="Ma J."/>
        </authorList>
    </citation>
    <scope>NUCLEOTIDE SEQUENCE [LARGE SCALE GENOMIC DNA]</scope>
    <source>
        <strain evidence="2">CGMCC 1.12966</strain>
    </source>
</reference>
<dbReference type="RefSeq" id="WP_189626415.1">
    <property type="nucleotide sequence ID" value="NZ_BNAF01000006.1"/>
</dbReference>
<proteinExistence type="predicted"/>
<comment type="caution">
    <text evidence="1">The sequence shown here is derived from an EMBL/GenBank/DDBJ whole genome shotgun (WGS) entry which is preliminary data.</text>
</comment>
<gene>
    <name evidence="1" type="ORF">GCM10017764_18960</name>
</gene>
<organism evidence="1 2">
    <name type="scientific">Sphingobacterium griseoflavum</name>
    <dbReference type="NCBI Taxonomy" id="1474952"/>
    <lineage>
        <taxon>Bacteria</taxon>
        <taxon>Pseudomonadati</taxon>
        <taxon>Bacteroidota</taxon>
        <taxon>Sphingobacteriia</taxon>
        <taxon>Sphingobacteriales</taxon>
        <taxon>Sphingobacteriaceae</taxon>
        <taxon>Sphingobacterium</taxon>
    </lineage>
</organism>
<accession>A0ABQ3HZW3</accession>
<sequence length="188" mass="22083">MMAFKHALLILLAILGLPYAQGQEVLLPEVLDVKQLLFDGKLQRFFLVQEFEAHFHQPDSTALLVDVQPCNYIFEYEDGSKDADDAYWYKDRSRFERSRERMAVDEFWFTKDHFILYNGIRLDAATTFSELAELFPKAANMLAELDAYGGEKLQVLTFREDEKNISDGKIRLFLKDGKLYFIQWWFPC</sequence>
<name>A0ABQ3HZW3_9SPHI</name>
<evidence type="ECO:0000313" key="2">
    <source>
        <dbReference type="Proteomes" id="UP000620550"/>
    </source>
</evidence>
<keyword evidence="2" id="KW-1185">Reference proteome</keyword>
<dbReference type="EMBL" id="BNAF01000006">
    <property type="protein sequence ID" value="GHE35840.1"/>
    <property type="molecule type" value="Genomic_DNA"/>
</dbReference>
<evidence type="ECO:0008006" key="3">
    <source>
        <dbReference type="Google" id="ProtNLM"/>
    </source>
</evidence>
<dbReference type="Proteomes" id="UP000620550">
    <property type="component" value="Unassembled WGS sequence"/>
</dbReference>
<evidence type="ECO:0000313" key="1">
    <source>
        <dbReference type="EMBL" id="GHE35840.1"/>
    </source>
</evidence>